<gene>
    <name evidence="1" type="ORF">IWQ57_002847</name>
</gene>
<organism evidence="1 2">
    <name type="scientific">Coemansia nantahalensis</name>
    <dbReference type="NCBI Taxonomy" id="2789366"/>
    <lineage>
        <taxon>Eukaryota</taxon>
        <taxon>Fungi</taxon>
        <taxon>Fungi incertae sedis</taxon>
        <taxon>Zoopagomycota</taxon>
        <taxon>Kickxellomycotina</taxon>
        <taxon>Kickxellomycetes</taxon>
        <taxon>Kickxellales</taxon>
        <taxon>Kickxellaceae</taxon>
        <taxon>Coemansia</taxon>
    </lineage>
</organism>
<keyword evidence="2" id="KW-1185">Reference proteome</keyword>
<evidence type="ECO:0000313" key="1">
    <source>
        <dbReference type="EMBL" id="KAJ2770022.1"/>
    </source>
</evidence>
<dbReference type="EMBL" id="JANBUJ010000814">
    <property type="protein sequence ID" value="KAJ2770022.1"/>
    <property type="molecule type" value="Genomic_DNA"/>
</dbReference>
<dbReference type="Proteomes" id="UP001140234">
    <property type="component" value="Unassembled WGS sequence"/>
</dbReference>
<evidence type="ECO:0000313" key="2">
    <source>
        <dbReference type="Proteomes" id="UP001140234"/>
    </source>
</evidence>
<proteinExistence type="predicted"/>
<accession>A0ACC1JZA9</accession>
<name>A0ACC1JZA9_9FUNG</name>
<reference evidence="1" key="1">
    <citation type="submission" date="2022-07" db="EMBL/GenBank/DDBJ databases">
        <title>Phylogenomic reconstructions and comparative analyses of Kickxellomycotina fungi.</title>
        <authorList>
            <person name="Reynolds N.K."/>
            <person name="Stajich J.E."/>
            <person name="Barry K."/>
            <person name="Grigoriev I.V."/>
            <person name="Crous P."/>
            <person name="Smith M.E."/>
        </authorList>
    </citation>
    <scope>NUCLEOTIDE SEQUENCE</scope>
    <source>
        <strain evidence="1">CBS 109366</strain>
    </source>
</reference>
<sequence length="199" mass="20430">MSQPPHPGRPDQARPISISSTSAQRSAAAHSNAARQQFAASPSLSDAKGLVAPPNSLAAGSGMYTALDRAGLDTLARNLRCAPDHSGPQSTAHGTEAPPNSLVAGPGVYSPFGGAALDRPMNTLLPGTDAPPNSLALPASQGLPFGRSARDISGWDISGRLQAIADDNEGDTDMAQSPEDRPPLDDAKHGGPSDFFMME</sequence>
<protein>
    <submittedName>
        <fullName evidence="1">Uncharacterized protein</fullName>
    </submittedName>
</protein>
<comment type="caution">
    <text evidence="1">The sequence shown here is derived from an EMBL/GenBank/DDBJ whole genome shotgun (WGS) entry which is preliminary data.</text>
</comment>